<dbReference type="GO" id="GO:0016829">
    <property type="term" value="F:lyase activity"/>
    <property type="evidence" value="ECO:0007669"/>
    <property type="project" value="UniProtKB-KW"/>
</dbReference>
<dbReference type="InterPro" id="IPR039556">
    <property type="entry name" value="ICL/PEPM"/>
</dbReference>
<dbReference type="PANTHER" id="PTHR42905:SF16">
    <property type="entry name" value="CARBOXYPHOSPHONOENOLPYRUVATE PHOSPHONOMUTASE-LIKE PROTEIN (AFU_ORTHOLOGUE AFUA_5G07230)"/>
    <property type="match status" value="1"/>
</dbReference>
<gene>
    <name evidence="1" type="ORF">AQI94_26680</name>
</gene>
<comment type="caution">
    <text evidence="1">The sequence shown here is derived from an EMBL/GenBank/DDBJ whole genome shotgun (WGS) entry which is preliminary data.</text>
</comment>
<dbReference type="CDD" id="cd00377">
    <property type="entry name" value="ICL_PEPM"/>
    <property type="match status" value="1"/>
</dbReference>
<dbReference type="InterPro" id="IPR015813">
    <property type="entry name" value="Pyrv/PenolPyrv_kinase-like_dom"/>
</dbReference>
<dbReference type="RefSeq" id="WP_031061459.1">
    <property type="nucleotide sequence ID" value="NZ_JBEYZI010000072.1"/>
</dbReference>
<dbReference type="Gene3D" id="6.10.250.2750">
    <property type="match status" value="1"/>
</dbReference>
<dbReference type="EMBL" id="LMWM01000029">
    <property type="protein sequence ID" value="KUM85452.1"/>
    <property type="molecule type" value="Genomic_DNA"/>
</dbReference>
<dbReference type="AlphaFoldDB" id="A0A101N2P8"/>
<dbReference type="InterPro" id="IPR040442">
    <property type="entry name" value="Pyrv_kinase-like_dom_sf"/>
</dbReference>
<dbReference type="SUPFAM" id="SSF51621">
    <property type="entry name" value="Phosphoenolpyruvate/pyruvate domain"/>
    <property type="match status" value="1"/>
</dbReference>
<keyword evidence="1" id="KW-0456">Lyase</keyword>
<evidence type="ECO:0000313" key="2">
    <source>
        <dbReference type="Proteomes" id="UP000053039"/>
    </source>
</evidence>
<dbReference type="Proteomes" id="UP000053039">
    <property type="component" value="Unassembled WGS sequence"/>
</dbReference>
<dbReference type="OrthoDB" id="9780430at2"/>
<proteinExistence type="predicted"/>
<organism evidence="1 2">
    <name type="scientific">Streptomyces pseudovenezuelae</name>
    <dbReference type="NCBI Taxonomy" id="67350"/>
    <lineage>
        <taxon>Bacteria</taxon>
        <taxon>Bacillati</taxon>
        <taxon>Actinomycetota</taxon>
        <taxon>Actinomycetes</taxon>
        <taxon>Kitasatosporales</taxon>
        <taxon>Streptomycetaceae</taxon>
        <taxon>Streptomyces</taxon>
        <taxon>Streptomyces aurantiacus group</taxon>
    </lineage>
</organism>
<name>A0A101N2P8_9ACTN</name>
<protein>
    <submittedName>
        <fullName evidence="1">2-methylisocitrate lyase</fullName>
    </submittedName>
</protein>
<dbReference type="Pfam" id="PF13714">
    <property type="entry name" value="PEP_mutase"/>
    <property type="match status" value="1"/>
</dbReference>
<dbReference type="Gene3D" id="3.20.20.60">
    <property type="entry name" value="Phosphoenolpyruvate-binding domains"/>
    <property type="match status" value="1"/>
</dbReference>
<accession>A0A101N2P8</accession>
<reference evidence="1 2" key="1">
    <citation type="submission" date="2015-10" db="EMBL/GenBank/DDBJ databases">
        <title>Draft genome sequence of Streptomyces pseudovenezuelae DSM 40212, type strain for the species Streptomyces pseudovenezuelae.</title>
        <authorList>
            <person name="Ruckert C."/>
            <person name="Winkler A."/>
            <person name="Kalinowski J."/>
            <person name="Kampfer P."/>
            <person name="Glaeser S."/>
        </authorList>
    </citation>
    <scope>NUCLEOTIDE SEQUENCE [LARGE SCALE GENOMIC DNA]</scope>
    <source>
        <strain evidence="1 2">DSM 40212</strain>
    </source>
</reference>
<sequence length="288" mass="30685">MDTDSRAKAQRFAELHREGCFLLPNAWDVGSARILEAAGFPAVATTSAGVAFSLGRPDHDFFAEQPPEDRVDRETALGRVREIAGGIAVPLSADLEDGYGESPETVATTVAKALAAGAAGGNIEDFTGERTRPLYDPQLSVERVRAARETLAAEGEPFVLVGRTDALLVGGTLDEAVRRANAYLEAGADCAFVPGAADAATIGRLVREIDGPLNVVMGLTGNALSLDDLRALGVRRVTVGGSIARAMYRRLLDAARELADRGTFSYAADQLSQTELNDLFRRDRKRGR</sequence>
<dbReference type="PANTHER" id="PTHR42905">
    <property type="entry name" value="PHOSPHOENOLPYRUVATE CARBOXYLASE"/>
    <property type="match status" value="1"/>
</dbReference>
<evidence type="ECO:0000313" key="1">
    <source>
        <dbReference type="EMBL" id="KUM85452.1"/>
    </source>
</evidence>